<reference evidence="1" key="1">
    <citation type="journal article" date="2020" name="Stud. Mycol.">
        <title>101 Dothideomycetes genomes: a test case for predicting lifestyles and emergence of pathogens.</title>
        <authorList>
            <person name="Haridas S."/>
            <person name="Albert R."/>
            <person name="Binder M."/>
            <person name="Bloem J."/>
            <person name="Labutti K."/>
            <person name="Salamov A."/>
            <person name="Andreopoulos B."/>
            <person name="Baker S."/>
            <person name="Barry K."/>
            <person name="Bills G."/>
            <person name="Bluhm B."/>
            <person name="Cannon C."/>
            <person name="Castanera R."/>
            <person name="Culley D."/>
            <person name="Daum C."/>
            <person name="Ezra D."/>
            <person name="Gonzalez J."/>
            <person name="Henrissat B."/>
            <person name="Kuo A."/>
            <person name="Liang C."/>
            <person name="Lipzen A."/>
            <person name="Lutzoni F."/>
            <person name="Magnuson J."/>
            <person name="Mondo S."/>
            <person name="Nolan M."/>
            <person name="Ohm R."/>
            <person name="Pangilinan J."/>
            <person name="Park H.-J."/>
            <person name="Ramirez L."/>
            <person name="Alfaro M."/>
            <person name="Sun H."/>
            <person name="Tritt A."/>
            <person name="Yoshinaga Y."/>
            <person name="Zwiers L.-H."/>
            <person name="Turgeon B."/>
            <person name="Goodwin S."/>
            <person name="Spatafora J."/>
            <person name="Crous P."/>
            <person name="Grigoriev I."/>
        </authorList>
    </citation>
    <scope>NUCLEOTIDE SEQUENCE</scope>
    <source>
        <strain evidence="1">CBS 525.71</strain>
    </source>
</reference>
<comment type="caution">
    <text evidence="1">The sequence shown here is derived from an EMBL/GenBank/DDBJ whole genome shotgun (WGS) entry which is preliminary data.</text>
</comment>
<dbReference type="Proteomes" id="UP000799754">
    <property type="component" value="Unassembled WGS sequence"/>
</dbReference>
<gene>
    <name evidence="1" type="ORF">BU25DRAFT_412737</name>
</gene>
<protein>
    <submittedName>
        <fullName evidence="1">Uncharacterized protein</fullName>
    </submittedName>
</protein>
<keyword evidence="2" id="KW-1185">Reference proteome</keyword>
<name>A0ACB6RU21_9PLEO</name>
<dbReference type="EMBL" id="MU006726">
    <property type="protein sequence ID" value="KAF2625293.1"/>
    <property type="molecule type" value="Genomic_DNA"/>
</dbReference>
<organism evidence="1 2">
    <name type="scientific">Macroventuria anomochaeta</name>
    <dbReference type="NCBI Taxonomy" id="301207"/>
    <lineage>
        <taxon>Eukaryota</taxon>
        <taxon>Fungi</taxon>
        <taxon>Dikarya</taxon>
        <taxon>Ascomycota</taxon>
        <taxon>Pezizomycotina</taxon>
        <taxon>Dothideomycetes</taxon>
        <taxon>Pleosporomycetidae</taxon>
        <taxon>Pleosporales</taxon>
        <taxon>Pleosporineae</taxon>
        <taxon>Didymellaceae</taxon>
        <taxon>Macroventuria</taxon>
    </lineage>
</organism>
<accession>A0ACB6RU21</accession>
<evidence type="ECO:0000313" key="1">
    <source>
        <dbReference type="EMBL" id="KAF2625293.1"/>
    </source>
</evidence>
<sequence>MNWFASTKGLEALCSLCGRADAFCVSSHLYESRCGLAAPANCLKSYEIATLYLESTNSSTYDVSIVVGFAIAV</sequence>
<evidence type="ECO:0000313" key="2">
    <source>
        <dbReference type="Proteomes" id="UP000799754"/>
    </source>
</evidence>
<proteinExistence type="predicted"/>